<evidence type="ECO:0000256" key="1">
    <source>
        <dbReference type="SAM" id="Phobius"/>
    </source>
</evidence>
<accession>A0ABP9DXP8</accession>
<keyword evidence="1" id="KW-1133">Transmembrane helix</keyword>
<name>A0ABP9DXP8_9PSEU</name>
<dbReference type="EMBL" id="BAABHQ010000001">
    <property type="protein sequence ID" value="GAA4861281.1"/>
    <property type="molecule type" value="Genomic_DNA"/>
</dbReference>
<protein>
    <submittedName>
        <fullName evidence="2">M50 family metallopeptidase</fullName>
    </submittedName>
</protein>
<dbReference type="Proteomes" id="UP001500457">
    <property type="component" value="Unassembled WGS sequence"/>
</dbReference>
<reference evidence="3" key="1">
    <citation type="journal article" date="2019" name="Int. J. Syst. Evol. Microbiol.">
        <title>The Global Catalogue of Microorganisms (GCM) 10K type strain sequencing project: providing services to taxonomists for standard genome sequencing and annotation.</title>
        <authorList>
            <consortium name="The Broad Institute Genomics Platform"/>
            <consortium name="The Broad Institute Genome Sequencing Center for Infectious Disease"/>
            <person name="Wu L."/>
            <person name="Ma J."/>
        </authorList>
    </citation>
    <scope>NUCLEOTIDE SEQUENCE [LARGE SCALE GENOMIC DNA]</scope>
    <source>
        <strain evidence="3">JCM 17983</strain>
    </source>
</reference>
<sequence>MIAGGRRYRAPIVTTGPATALELPFDGLDQLSTGQTQATLVILGGLVALLVVGVHGTWRLARNVVTIAHEGGHALVAICSGRTLTKILLHSDTSGVTVSKGRRDGPGMVATAAAGYATPPLLGVAAAALVAADAISGMLVIAVILLLATLILIRNAYGVLSVVLTGAVFVVVAAYGSANVQYGFACFVTWFLIVGGLRTVLEVQRKRSRRRAPDSDADQLERLTGVPAGIWVALFLLVGVFSLLGAGRLLVVWPPI</sequence>
<keyword evidence="3" id="KW-1185">Reference proteome</keyword>
<feature type="transmembrane region" description="Helical" evidence="1">
    <location>
        <begin position="38"/>
        <end position="58"/>
    </location>
</feature>
<dbReference type="Pfam" id="PF13398">
    <property type="entry name" value="Peptidase_M50B"/>
    <property type="match status" value="1"/>
</dbReference>
<feature type="transmembrane region" description="Helical" evidence="1">
    <location>
        <begin position="230"/>
        <end position="253"/>
    </location>
</feature>
<evidence type="ECO:0000313" key="2">
    <source>
        <dbReference type="EMBL" id="GAA4861281.1"/>
    </source>
</evidence>
<keyword evidence="1" id="KW-0812">Transmembrane</keyword>
<gene>
    <name evidence="2" type="ORF">GCM10023203_05820</name>
</gene>
<feature type="transmembrane region" description="Helical" evidence="1">
    <location>
        <begin position="182"/>
        <end position="201"/>
    </location>
</feature>
<keyword evidence="1" id="KW-0472">Membrane</keyword>
<proteinExistence type="predicted"/>
<comment type="caution">
    <text evidence="2">The sequence shown here is derived from an EMBL/GenBank/DDBJ whole genome shotgun (WGS) entry which is preliminary data.</text>
</comment>
<organism evidence="2 3">
    <name type="scientific">Actinomycetospora straminea</name>
    <dbReference type="NCBI Taxonomy" id="663607"/>
    <lineage>
        <taxon>Bacteria</taxon>
        <taxon>Bacillati</taxon>
        <taxon>Actinomycetota</taxon>
        <taxon>Actinomycetes</taxon>
        <taxon>Pseudonocardiales</taxon>
        <taxon>Pseudonocardiaceae</taxon>
        <taxon>Actinomycetospora</taxon>
    </lineage>
</organism>
<evidence type="ECO:0000313" key="3">
    <source>
        <dbReference type="Proteomes" id="UP001500457"/>
    </source>
</evidence>
<feature type="transmembrane region" description="Helical" evidence="1">
    <location>
        <begin position="157"/>
        <end position="176"/>
    </location>
</feature>
<dbReference type="InterPro" id="IPR049500">
    <property type="entry name" value="Peptidase_M50B-like"/>
</dbReference>
<feature type="transmembrane region" description="Helical" evidence="1">
    <location>
        <begin position="124"/>
        <end position="150"/>
    </location>
</feature>